<evidence type="ECO:0000256" key="1">
    <source>
        <dbReference type="SAM" id="MobiDB-lite"/>
    </source>
</evidence>
<protein>
    <submittedName>
        <fullName evidence="2">Uncharacterized protein</fullName>
    </submittedName>
</protein>
<name>A0A7I8VX55_9ANNE</name>
<keyword evidence="3" id="KW-1185">Reference proteome</keyword>
<dbReference type="Proteomes" id="UP000549394">
    <property type="component" value="Unassembled WGS sequence"/>
</dbReference>
<dbReference type="EMBL" id="CAJFCJ010000013">
    <property type="protein sequence ID" value="CAD5120950.1"/>
    <property type="molecule type" value="Genomic_DNA"/>
</dbReference>
<organism evidence="2 3">
    <name type="scientific">Dimorphilus gyrociliatus</name>
    <dbReference type="NCBI Taxonomy" id="2664684"/>
    <lineage>
        <taxon>Eukaryota</taxon>
        <taxon>Metazoa</taxon>
        <taxon>Spiralia</taxon>
        <taxon>Lophotrochozoa</taxon>
        <taxon>Annelida</taxon>
        <taxon>Polychaeta</taxon>
        <taxon>Polychaeta incertae sedis</taxon>
        <taxon>Dinophilidae</taxon>
        <taxon>Dimorphilus</taxon>
    </lineage>
</organism>
<sequence length="190" mass="21430">MSDENSEEKRVLTLDENIDELNFLLPHQAAQNTEMYNEITPPIPEQEQQQLDENIDELNFLLPHQAVQNTEMQSGITPQQTQNRRRLGNIVVSSSPAVQQNRQQLGDILLPPPQALQQNSQGILQQQQQTILGLQSSTDLSDEDSIYDSSDIFSDFFINSQANENMDDSFDISNAPPNDNDNVDDLFGKS</sequence>
<gene>
    <name evidence="2" type="ORF">DGYR_LOCUS8957</name>
</gene>
<proteinExistence type="predicted"/>
<reference evidence="2 3" key="1">
    <citation type="submission" date="2020-08" db="EMBL/GenBank/DDBJ databases">
        <authorList>
            <person name="Hejnol A."/>
        </authorList>
    </citation>
    <scope>NUCLEOTIDE SEQUENCE [LARGE SCALE GENOMIC DNA]</scope>
</reference>
<dbReference type="AlphaFoldDB" id="A0A7I8VX55"/>
<evidence type="ECO:0000313" key="2">
    <source>
        <dbReference type="EMBL" id="CAD5120950.1"/>
    </source>
</evidence>
<accession>A0A7I8VX55</accession>
<comment type="caution">
    <text evidence="2">The sequence shown here is derived from an EMBL/GenBank/DDBJ whole genome shotgun (WGS) entry which is preliminary data.</text>
</comment>
<evidence type="ECO:0000313" key="3">
    <source>
        <dbReference type="Proteomes" id="UP000549394"/>
    </source>
</evidence>
<feature type="region of interest" description="Disordered" evidence="1">
    <location>
        <begin position="166"/>
        <end position="190"/>
    </location>
</feature>